<evidence type="ECO:0000256" key="3">
    <source>
        <dbReference type="ARBA" id="ARBA00022519"/>
    </source>
</evidence>
<dbReference type="InterPro" id="IPR013685">
    <property type="entry name" value="POTRA_FtsQ_type"/>
</dbReference>
<feature type="transmembrane region" description="Helical" evidence="9">
    <location>
        <begin position="38"/>
        <end position="56"/>
    </location>
</feature>
<dbReference type="GO" id="GO:0090529">
    <property type="term" value="P:cell septum assembly"/>
    <property type="evidence" value="ECO:0007669"/>
    <property type="project" value="InterPro"/>
</dbReference>
<reference evidence="11 12" key="1">
    <citation type="journal article" date="2016" name="Int. J. Syst. Evol. Microbiol.">
        <title>Arsenicitalea aurantiaca gen. nov., sp. nov., a new member of the family Hyphomicrobiaceae, isolated from high-arsenic sediment.</title>
        <authorList>
            <person name="Mu Y."/>
            <person name="Zhou L."/>
            <person name="Zeng X.C."/>
            <person name="Liu L."/>
            <person name="Pan Y."/>
            <person name="Chen X."/>
            <person name="Wang J."/>
            <person name="Li S."/>
            <person name="Li W.J."/>
            <person name="Wang Y."/>
        </authorList>
    </citation>
    <scope>NUCLEOTIDE SEQUENCE [LARGE SCALE GENOMIC DNA]</scope>
    <source>
        <strain evidence="11 12">42-50</strain>
    </source>
</reference>
<comment type="function">
    <text evidence="9">Essential cell division protein.</text>
</comment>
<dbReference type="Gene3D" id="3.40.50.11690">
    <property type="entry name" value="Cell division protein FtsQ/DivIB"/>
    <property type="match status" value="1"/>
</dbReference>
<dbReference type="GO" id="GO:0043093">
    <property type="term" value="P:FtsZ-dependent cytokinesis"/>
    <property type="evidence" value="ECO:0007669"/>
    <property type="project" value="UniProtKB-UniRule"/>
</dbReference>
<name>A0A433XM09_9HYPH</name>
<comment type="caution">
    <text evidence="11">The sequence shown here is derived from an EMBL/GenBank/DDBJ whole genome shotgun (WGS) entry which is preliminary data.</text>
</comment>
<dbReference type="OrthoDB" id="9783091at2"/>
<evidence type="ECO:0000259" key="10">
    <source>
        <dbReference type="PROSITE" id="PS51779"/>
    </source>
</evidence>
<comment type="subcellular location">
    <subcellularLocation>
        <location evidence="9">Cell inner membrane</location>
        <topology evidence="9">Single-pass type II membrane protein</topology>
    </subcellularLocation>
    <subcellularLocation>
        <location evidence="1">Membrane</location>
    </subcellularLocation>
    <text evidence="9">Localizes to the division septum.</text>
</comment>
<evidence type="ECO:0000256" key="1">
    <source>
        <dbReference type="ARBA" id="ARBA00004370"/>
    </source>
</evidence>
<evidence type="ECO:0000256" key="7">
    <source>
        <dbReference type="ARBA" id="ARBA00023136"/>
    </source>
</evidence>
<keyword evidence="4 9" id="KW-0132">Cell division</keyword>
<dbReference type="InterPro" id="IPR045335">
    <property type="entry name" value="FtsQ_C_sf"/>
</dbReference>
<dbReference type="EMBL" id="RZNJ01000001">
    <property type="protein sequence ID" value="RUT35125.1"/>
    <property type="molecule type" value="Genomic_DNA"/>
</dbReference>
<organism evidence="11 12">
    <name type="scientific">Arsenicitalea aurantiaca</name>
    <dbReference type="NCBI Taxonomy" id="1783274"/>
    <lineage>
        <taxon>Bacteria</taxon>
        <taxon>Pseudomonadati</taxon>
        <taxon>Pseudomonadota</taxon>
        <taxon>Alphaproteobacteria</taxon>
        <taxon>Hyphomicrobiales</taxon>
        <taxon>Devosiaceae</taxon>
        <taxon>Arsenicitalea</taxon>
    </lineage>
</organism>
<dbReference type="HAMAP" id="MF_00911">
    <property type="entry name" value="FtsQ_subfam"/>
    <property type="match status" value="1"/>
</dbReference>
<feature type="domain" description="POTRA" evidence="10">
    <location>
        <begin position="82"/>
        <end position="150"/>
    </location>
</feature>
<dbReference type="Pfam" id="PF08478">
    <property type="entry name" value="POTRA_1"/>
    <property type="match status" value="1"/>
</dbReference>
<evidence type="ECO:0000256" key="9">
    <source>
        <dbReference type="HAMAP-Rule" id="MF_00911"/>
    </source>
</evidence>
<dbReference type="AlphaFoldDB" id="A0A433XM09"/>
<evidence type="ECO:0000256" key="8">
    <source>
        <dbReference type="ARBA" id="ARBA00023306"/>
    </source>
</evidence>
<dbReference type="InterPro" id="IPR005548">
    <property type="entry name" value="Cell_div_FtsQ/DivIB_C"/>
</dbReference>
<dbReference type="GO" id="GO:0032153">
    <property type="term" value="C:cell division site"/>
    <property type="evidence" value="ECO:0007669"/>
    <property type="project" value="UniProtKB-UniRule"/>
</dbReference>
<keyword evidence="7 9" id="KW-0472">Membrane</keyword>
<dbReference type="PANTHER" id="PTHR35851:SF1">
    <property type="entry name" value="CELL DIVISION PROTEIN FTSQ"/>
    <property type="match status" value="1"/>
</dbReference>
<gene>
    <name evidence="9" type="primary">ftsQ</name>
    <name evidence="11" type="ORF">EMQ25_04025</name>
</gene>
<comment type="similarity">
    <text evidence="9">Belongs to the FtsQ/DivIB family. FtsQ subfamily.</text>
</comment>
<evidence type="ECO:0000256" key="5">
    <source>
        <dbReference type="ARBA" id="ARBA00022692"/>
    </source>
</evidence>
<keyword evidence="5 9" id="KW-0812">Transmembrane</keyword>
<accession>A0A433XM09</accession>
<keyword evidence="12" id="KW-1185">Reference proteome</keyword>
<keyword evidence="8 9" id="KW-0131">Cell cycle</keyword>
<dbReference type="Proteomes" id="UP000281547">
    <property type="component" value="Unassembled WGS sequence"/>
</dbReference>
<sequence length="281" mass="30272">MTASATLVDPRRLPVPLSNPARRALIGAGHVWVLHRIAVLRVLLALVLLAVAAGLYQVREHIALGAATVGELAQSQFAEAGFAIAQISFAGQGLTAEADLFAALALEPQASTLNFDAEAARERIMKLPAVETATIRKIYPGNVEVEITEKTPVARWRIDGVTFLVDQTGAQIAEAGDGFSGLPLVIGDGAADDAMVMIRALERHSALNTGIVALSRIGDRRWDIVYRSGLRVQLPEMGVAQALVQLETYQNQYALLDRDLTLIDLRVPGIVALRQTVREDE</sequence>
<evidence type="ECO:0000256" key="2">
    <source>
        <dbReference type="ARBA" id="ARBA00022475"/>
    </source>
</evidence>
<dbReference type="InterPro" id="IPR034746">
    <property type="entry name" value="POTRA"/>
</dbReference>
<dbReference type="PANTHER" id="PTHR35851">
    <property type="entry name" value="CELL DIVISION PROTEIN FTSQ"/>
    <property type="match status" value="1"/>
</dbReference>
<dbReference type="PROSITE" id="PS51779">
    <property type="entry name" value="POTRA"/>
    <property type="match status" value="1"/>
</dbReference>
<proteinExistence type="inferred from homology"/>
<evidence type="ECO:0000313" key="12">
    <source>
        <dbReference type="Proteomes" id="UP000281547"/>
    </source>
</evidence>
<keyword evidence="6 9" id="KW-1133">Transmembrane helix</keyword>
<dbReference type="RefSeq" id="WP_127187245.1">
    <property type="nucleotide sequence ID" value="NZ_RZNJ01000001.1"/>
</dbReference>
<dbReference type="InterPro" id="IPR026579">
    <property type="entry name" value="FtsQ"/>
</dbReference>
<dbReference type="GO" id="GO:0005886">
    <property type="term" value="C:plasma membrane"/>
    <property type="evidence" value="ECO:0007669"/>
    <property type="project" value="UniProtKB-SubCell"/>
</dbReference>
<protein>
    <recommendedName>
        <fullName evidence="9">Cell division protein FtsQ</fullName>
    </recommendedName>
</protein>
<dbReference type="Pfam" id="PF03799">
    <property type="entry name" value="FtsQ_DivIB_C"/>
    <property type="match status" value="1"/>
</dbReference>
<keyword evidence="3 9" id="KW-0997">Cell inner membrane</keyword>
<dbReference type="Gene3D" id="3.10.20.310">
    <property type="entry name" value="membrane protein fhac"/>
    <property type="match status" value="1"/>
</dbReference>
<keyword evidence="2 9" id="KW-1003">Cell membrane</keyword>
<evidence type="ECO:0000256" key="4">
    <source>
        <dbReference type="ARBA" id="ARBA00022618"/>
    </source>
</evidence>
<evidence type="ECO:0000256" key="6">
    <source>
        <dbReference type="ARBA" id="ARBA00022989"/>
    </source>
</evidence>
<evidence type="ECO:0000313" key="11">
    <source>
        <dbReference type="EMBL" id="RUT35125.1"/>
    </source>
</evidence>